<accession>A0A2S6EYC6</accession>
<dbReference type="RefSeq" id="WP_027227883.1">
    <property type="nucleotide sequence ID" value="NZ_FJAK01000005.1"/>
</dbReference>
<sequence length="257" mass="28727">MKLSSIRIVLVSTSHPGNIGSTARAMKTMGLSTLYLVSPKSFPDLKAKEMAAGADDVLDAAIVTNTLDDALIGCQLILGTSARPRGLSLPGLIPASCAELIKQQSDNTQVAIVFGREHAGLTNEELLKCHYHINIPSNPDYSSLNLAQAVQIIAYELRMKLLSPRAEVALRNEEQATADEIEQFYEHLKEVFIEIKFLRPSNPRRLMQRVRRLFNRINLEKMEVSILRGMLSQVQKSLEWARKDNRSNKIGNKTDLF</sequence>
<dbReference type="GO" id="GO:0160206">
    <property type="term" value="F:tRNA (cytidine(32)/uridine(32)-2'-O)-methyltransferase activity"/>
    <property type="evidence" value="ECO:0007669"/>
    <property type="project" value="UniProtKB-EC"/>
</dbReference>
<evidence type="ECO:0000313" key="6">
    <source>
        <dbReference type="EMBL" id="PPK30165.1"/>
    </source>
</evidence>
<dbReference type="PANTHER" id="PTHR42786:SF2">
    <property type="entry name" value="TRNA (CYTIDINE_URIDINE-2'-O-)-METHYLTRANSFERASE TRMJ"/>
    <property type="match status" value="1"/>
</dbReference>
<comment type="subcellular location">
    <subcellularLocation>
        <location evidence="5">Cytoplasm</location>
    </subcellularLocation>
</comment>
<comment type="similarity">
    <text evidence="1">Belongs to the class IV-like SAM-binding methyltransferase superfamily. RNA methyltransferase TrmH family.</text>
</comment>
<dbReference type="Gene3D" id="3.40.1280.10">
    <property type="match status" value="1"/>
</dbReference>
<comment type="function">
    <text evidence="5">Catalyzes the formation of 2'O-methylated cytidine (Cm32) or 2'O-methylated uridine (Um32) at position 32 in tRNA.</text>
</comment>
<keyword evidence="2 5" id="KW-0489">Methyltransferase</keyword>
<dbReference type="Pfam" id="PF00588">
    <property type="entry name" value="SpoU_methylase"/>
    <property type="match status" value="1"/>
</dbReference>
<dbReference type="EC" id="2.1.1.200" evidence="5"/>
<dbReference type="InterPro" id="IPR001537">
    <property type="entry name" value="SpoU_MeTrfase"/>
</dbReference>
<dbReference type="PIRSF" id="PIRSF004808">
    <property type="entry name" value="LasT"/>
    <property type="match status" value="1"/>
</dbReference>
<dbReference type="InterPro" id="IPR029026">
    <property type="entry name" value="tRNA_m1G_MTases_N"/>
</dbReference>
<name>A0A2S6EYC6_LEGPN</name>
<dbReference type="Gene3D" id="1.10.8.590">
    <property type="match status" value="1"/>
</dbReference>
<dbReference type="OrthoDB" id="9806346at2"/>
<dbReference type="NCBIfam" id="NF011694">
    <property type="entry name" value="PRK15114.1"/>
    <property type="match status" value="1"/>
</dbReference>
<protein>
    <recommendedName>
        <fullName evidence="5">tRNA (cytidine/uridine-2'-O-)-methyltransferase TrmJ</fullName>
        <ecNumber evidence="5">2.1.1.200</ecNumber>
    </recommendedName>
    <alternativeName>
        <fullName evidence="5">tRNA (cytidine(32)/uridine(32)-2'-O)-methyltransferase</fullName>
    </alternativeName>
    <alternativeName>
        <fullName evidence="5">tRNA Cm32/Um32 methyltransferase</fullName>
    </alternativeName>
</protein>
<comment type="subunit">
    <text evidence="5">Homodimer.</text>
</comment>
<gene>
    <name evidence="5" type="primary">trmJ</name>
    <name evidence="6" type="ORF">C3928_08780</name>
</gene>
<proteinExistence type="inferred from homology"/>
<evidence type="ECO:0000256" key="4">
    <source>
        <dbReference type="ARBA" id="ARBA00022691"/>
    </source>
</evidence>
<dbReference type="NCBIfam" id="TIGR00050">
    <property type="entry name" value="rRNA_methyl_1"/>
    <property type="match status" value="1"/>
</dbReference>
<keyword evidence="5" id="KW-0819">tRNA processing</keyword>
<dbReference type="PANTHER" id="PTHR42786">
    <property type="entry name" value="TRNA/RRNA METHYLTRANSFERASE"/>
    <property type="match status" value="1"/>
</dbReference>
<dbReference type="EMBL" id="PQWY01000012">
    <property type="protein sequence ID" value="PPK30165.1"/>
    <property type="molecule type" value="Genomic_DNA"/>
</dbReference>
<evidence type="ECO:0000313" key="7">
    <source>
        <dbReference type="Proteomes" id="UP000239239"/>
    </source>
</evidence>
<comment type="catalytic activity">
    <reaction evidence="5">
        <text>uridine(32) in tRNA + S-adenosyl-L-methionine = 2'-O-methyluridine(32) in tRNA + S-adenosyl-L-homocysteine + H(+)</text>
        <dbReference type="Rhea" id="RHEA:42936"/>
        <dbReference type="Rhea" id="RHEA-COMP:10107"/>
        <dbReference type="Rhea" id="RHEA-COMP:10290"/>
        <dbReference type="ChEBI" id="CHEBI:15378"/>
        <dbReference type="ChEBI" id="CHEBI:57856"/>
        <dbReference type="ChEBI" id="CHEBI:59789"/>
        <dbReference type="ChEBI" id="CHEBI:65315"/>
        <dbReference type="ChEBI" id="CHEBI:74478"/>
        <dbReference type="EC" id="2.1.1.200"/>
    </reaction>
</comment>
<evidence type="ECO:0000256" key="3">
    <source>
        <dbReference type="ARBA" id="ARBA00022679"/>
    </source>
</evidence>
<evidence type="ECO:0000256" key="2">
    <source>
        <dbReference type="ARBA" id="ARBA00022603"/>
    </source>
</evidence>
<evidence type="ECO:0000256" key="1">
    <source>
        <dbReference type="ARBA" id="ARBA00007228"/>
    </source>
</evidence>
<dbReference type="InterPro" id="IPR004384">
    <property type="entry name" value="RNA_MeTrfase_TrmJ/LasT"/>
</dbReference>
<keyword evidence="5" id="KW-0963">Cytoplasm</keyword>
<keyword evidence="3 6" id="KW-0808">Transferase</keyword>
<dbReference type="GO" id="GO:0002128">
    <property type="term" value="P:tRNA nucleoside ribose methylation"/>
    <property type="evidence" value="ECO:0007669"/>
    <property type="project" value="TreeGrafter"/>
</dbReference>
<comment type="catalytic activity">
    <reaction evidence="5">
        <text>cytidine(32) in tRNA + S-adenosyl-L-methionine = 2'-O-methylcytidine(32) in tRNA + S-adenosyl-L-homocysteine + H(+)</text>
        <dbReference type="Rhea" id="RHEA:42932"/>
        <dbReference type="Rhea" id="RHEA-COMP:10288"/>
        <dbReference type="Rhea" id="RHEA-COMP:10289"/>
        <dbReference type="ChEBI" id="CHEBI:15378"/>
        <dbReference type="ChEBI" id="CHEBI:57856"/>
        <dbReference type="ChEBI" id="CHEBI:59789"/>
        <dbReference type="ChEBI" id="CHEBI:74495"/>
        <dbReference type="ChEBI" id="CHEBI:82748"/>
        <dbReference type="EC" id="2.1.1.200"/>
    </reaction>
</comment>
<dbReference type="GO" id="GO:0005829">
    <property type="term" value="C:cytosol"/>
    <property type="evidence" value="ECO:0007669"/>
    <property type="project" value="TreeGrafter"/>
</dbReference>
<dbReference type="InterPro" id="IPR029028">
    <property type="entry name" value="Alpha/beta_knot_MTases"/>
</dbReference>
<dbReference type="Proteomes" id="UP000239239">
    <property type="component" value="Unassembled WGS sequence"/>
</dbReference>
<dbReference type="AlphaFoldDB" id="A0A2S6EYC6"/>
<comment type="caution">
    <text evidence="6">The sequence shown here is derived from an EMBL/GenBank/DDBJ whole genome shotgun (WGS) entry which is preliminary data.</text>
</comment>
<reference evidence="6 7" key="1">
    <citation type="submission" date="2018-02" db="EMBL/GenBank/DDBJ databases">
        <title>Draft genome sequences of four Legionella pneumophila clinical strains isolated in Ontario.</title>
        <authorList>
            <person name="Fortuna A."/>
            <person name="Ramnarine R."/>
            <person name="Li A."/>
            <person name="Frantz C."/>
            <person name="Mallo G."/>
        </authorList>
    </citation>
    <scope>NUCLEOTIDE SEQUENCE [LARGE SCALE GENOMIC DNA]</scope>
    <source>
        <strain evidence="6 7">LG61</strain>
    </source>
</reference>
<evidence type="ECO:0000256" key="5">
    <source>
        <dbReference type="RuleBase" id="RU362024"/>
    </source>
</evidence>
<dbReference type="GO" id="GO:0106339">
    <property type="term" value="F:tRNA (cytidine(32)-2'-O)-methyltransferase activity"/>
    <property type="evidence" value="ECO:0007669"/>
    <property type="project" value="RHEA"/>
</dbReference>
<dbReference type="SUPFAM" id="SSF75217">
    <property type="entry name" value="alpha/beta knot"/>
    <property type="match status" value="1"/>
</dbReference>
<dbReference type="FunFam" id="3.40.1280.10:FF:000006">
    <property type="entry name" value="Uncharacterized tRNA/rRNA methyltransferase HI_0380"/>
    <property type="match status" value="1"/>
</dbReference>
<dbReference type="GO" id="GO:0003723">
    <property type="term" value="F:RNA binding"/>
    <property type="evidence" value="ECO:0007669"/>
    <property type="project" value="InterPro"/>
</dbReference>
<dbReference type="CDD" id="cd18093">
    <property type="entry name" value="SpoU-like_TrmJ"/>
    <property type="match status" value="1"/>
</dbReference>
<keyword evidence="4 5" id="KW-0949">S-adenosyl-L-methionine</keyword>
<organism evidence="6 7">
    <name type="scientific">Legionella pneumophila</name>
    <dbReference type="NCBI Taxonomy" id="446"/>
    <lineage>
        <taxon>Bacteria</taxon>
        <taxon>Pseudomonadati</taxon>
        <taxon>Pseudomonadota</taxon>
        <taxon>Gammaproteobacteria</taxon>
        <taxon>Legionellales</taxon>
        <taxon>Legionellaceae</taxon>
        <taxon>Legionella</taxon>
    </lineage>
</organism>